<dbReference type="GO" id="GO:0006357">
    <property type="term" value="P:regulation of transcription by RNA polymerase II"/>
    <property type="evidence" value="ECO:0007669"/>
    <property type="project" value="InterPro"/>
</dbReference>
<keyword evidence="5" id="KW-1133">Transmembrane helix</keyword>
<sequence length="151" mass="17024">MCVCRLMHWQPNPGATLNSQILAEACACAEGLGGAKDGRWRTAMTFYRPMPRDSSAPPADVPRDFLGLALHDRPDTYFFILRAHRLVLHADASIQAIMEKLQSYKARVVFNFEVWIPPPFFFMFLLGFLIGISVQTWRFSAEGGKVCSFHG</sequence>
<keyword evidence="5" id="KW-0812">Transmembrane</keyword>
<gene>
    <name evidence="4" type="primary">MED20</name>
    <name evidence="6" type="ORF">CB5_LOCUS8281</name>
</gene>
<proteinExistence type="inferred from homology"/>
<evidence type="ECO:0000313" key="6">
    <source>
        <dbReference type="EMBL" id="CAD1825070.1"/>
    </source>
</evidence>
<keyword evidence="4" id="KW-0010">Activator</keyword>
<comment type="subunit">
    <text evidence="4">Component of the Mediator complex.</text>
</comment>
<comment type="function">
    <text evidence="4">Component of the Mediator complex, a coactivator involved in the regulated transcription of nearly all RNA polymerase II-dependent genes. Mediator functions as a bridge to convey information from gene-specific regulatory proteins to the basal RNA polymerase II transcription machinery. Mediator is recruited to promoters by direct interactions with regulatory proteins and serves as a scaffold for the assembly of a functional preinitiation complex with RNA polymerase II and the general transcription factors.</text>
</comment>
<dbReference type="InterPro" id="IPR013921">
    <property type="entry name" value="Mediator_Med20"/>
</dbReference>
<comment type="subcellular location">
    <subcellularLocation>
        <location evidence="1 4">Nucleus</location>
    </subcellularLocation>
</comment>
<accession>A0A6V7P2L0</accession>
<dbReference type="GO" id="GO:0003713">
    <property type="term" value="F:transcription coactivator activity"/>
    <property type="evidence" value="ECO:0007669"/>
    <property type="project" value="TreeGrafter"/>
</dbReference>
<feature type="transmembrane region" description="Helical" evidence="5">
    <location>
        <begin position="108"/>
        <end position="132"/>
    </location>
</feature>
<evidence type="ECO:0000256" key="4">
    <source>
        <dbReference type="RuleBase" id="RU364152"/>
    </source>
</evidence>
<reference evidence="6" key="1">
    <citation type="submission" date="2020-07" db="EMBL/GenBank/DDBJ databases">
        <authorList>
            <person name="Lin J."/>
        </authorList>
    </citation>
    <scope>NUCLEOTIDE SEQUENCE</scope>
</reference>
<evidence type="ECO:0000256" key="1">
    <source>
        <dbReference type="ARBA" id="ARBA00004123"/>
    </source>
</evidence>
<keyword evidence="4" id="KW-0804">Transcription</keyword>
<dbReference type="AlphaFoldDB" id="A0A6V7P2L0"/>
<evidence type="ECO:0000256" key="2">
    <source>
        <dbReference type="ARBA" id="ARBA00010743"/>
    </source>
</evidence>
<dbReference type="Pfam" id="PF08612">
    <property type="entry name" value="Med20"/>
    <property type="match status" value="1"/>
</dbReference>
<keyword evidence="4" id="KW-0805">Transcription regulation</keyword>
<dbReference type="GO" id="GO:0016592">
    <property type="term" value="C:mediator complex"/>
    <property type="evidence" value="ECO:0007669"/>
    <property type="project" value="InterPro"/>
</dbReference>
<evidence type="ECO:0000256" key="3">
    <source>
        <dbReference type="ARBA" id="ARBA00023242"/>
    </source>
</evidence>
<dbReference type="PANTHER" id="PTHR12465:SF0">
    <property type="entry name" value="MEDIATOR OF RNA POLYMERASE II TRANSCRIPTION SUBUNIT 20"/>
    <property type="match status" value="1"/>
</dbReference>
<name>A0A6V7P2L0_ANACO</name>
<dbReference type="EMBL" id="LR862144">
    <property type="protein sequence ID" value="CAD1825070.1"/>
    <property type="molecule type" value="Genomic_DNA"/>
</dbReference>
<dbReference type="PANTHER" id="PTHR12465">
    <property type="entry name" value="UBIQUITIN SPECIFIC PROTEASE HOMOLOG 49"/>
    <property type="match status" value="1"/>
</dbReference>
<keyword evidence="3 4" id="KW-0539">Nucleus</keyword>
<evidence type="ECO:0000256" key="5">
    <source>
        <dbReference type="SAM" id="Phobius"/>
    </source>
</evidence>
<comment type="similarity">
    <text evidence="2 4">Belongs to the Mediator complex subunit 20 family.</text>
</comment>
<protein>
    <recommendedName>
        <fullName evidence="4">Mediator of RNA polymerase II transcription subunit 20</fullName>
    </recommendedName>
    <alternativeName>
        <fullName evidence="4">Mediator complex subunit 20</fullName>
    </alternativeName>
</protein>
<organism evidence="6">
    <name type="scientific">Ananas comosus var. bracteatus</name>
    <name type="common">red pineapple</name>
    <dbReference type="NCBI Taxonomy" id="296719"/>
    <lineage>
        <taxon>Eukaryota</taxon>
        <taxon>Viridiplantae</taxon>
        <taxon>Streptophyta</taxon>
        <taxon>Embryophyta</taxon>
        <taxon>Tracheophyta</taxon>
        <taxon>Spermatophyta</taxon>
        <taxon>Magnoliopsida</taxon>
        <taxon>Liliopsida</taxon>
        <taxon>Poales</taxon>
        <taxon>Bromeliaceae</taxon>
        <taxon>Bromelioideae</taxon>
        <taxon>Ananas</taxon>
    </lineage>
</organism>
<keyword evidence="5" id="KW-0472">Membrane</keyword>